<evidence type="ECO:0000313" key="2">
    <source>
        <dbReference type="Proteomes" id="UP000037288"/>
    </source>
</evidence>
<name>A0A0K9XDJ9_9ACTN</name>
<dbReference type="CDD" id="cd04645">
    <property type="entry name" value="LbH_gamma_CA_like"/>
    <property type="match status" value="1"/>
</dbReference>
<accession>A0A0K9XDJ9</accession>
<dbReference type="SUPFAM" id="SSF51161">
    <property type="entry name" value="Trimeric LpxA-like enzymes"/>
    <property type="match status" value="1"/>
</dbReference>
<dbReference type="Gene3D" id="2.160.10.10">
    <property type="entry name" value="Hexapeptide repeat proteins"/>
    <property type="match status" value="1"/>
</dbReference>
<evidence type="ECO:0008006" key="3">
    <source>
        <dbReference type="Google" id="ProtNLM"/>
    </source>
</evidence>
<dbReference type="EMBL" id="LFXA01000013">
    <property type="protein sequence ID" value="KNB50697.1"/>
    <property type="molecule type" value="Genomic_DNA"/>
</dbReference>
<sequence>MNTAITPATVPAPLTVPLLGSPPAVAPTAFVAPTAVLAGGVHVGDRASVWFHTVLRADGDEIHIGPESNVQDGTVVHADPGFPVRLGARVSVGHNAVLHGCRIEDDVLVGMGAVLQNGTHAGPWSIVAAGTVVPPDRRVPPNTLVAGPHAAVVRELTDEDKALITAATHTYLGLLRLYRTTDGADPAPLA</sequence>
<dbReference type="AlphaFoldDB" id="A0A0K9XDJ9"/>
<comment type="caution">
    <text evidence="1">The sequence shown here is derived from an EMBL/GenBank/DDBJ whole genome shotgun (WGS) entry which is preliminary data.</text>
</comment>
<evidence type="ECO:0000313" key="1">
    <source>
        <dbReference type="EMBL" id="KNB50697.1"/>
    </source>
</evidence>
<dbReference type="PANTHER" id="PTHR13061:SF29">
    <property type="entry name" value="GAMMA CARBONIC ANHYDRASE-LIKE 1, MITOCHONDRIAL-RELATED"/>
    <property type="match status" value="1"/>
</dbReference>
<dbReference type="PATRIC" id="fig|1678637.3.peg.4212"/>
<reference evidence="2" key="1">
    <citation type="submission" date="2015-07" db="EMBL/GenBank/DDBJ databases">
        <title>Draft genome sequence of Streptomyces sp. CMAA 1322, a bacterium isolated from Caatinga biome, from dry forest semiarid of Brazil.</title>
        <authorList>
            <person name="Santos S.N."/>
            <person name="Gacesa R."/>
            <person name="Taketani R.G."/>
            <person name="Long P.F."/>
            <person name="Melo I.S."/>
        </authorList>
    </citation>
    <scope>NUCLEOTIDE SEQUENCE [LARGE SCALE GENOMIC DNA]</scope>
    <source>
        <strain evidence="2">CMAA 1322</strain>
    </source>
</reference>
<dbReference type="PANTHER" id="PTHR13061">
    <property type="entry name" value="DYNACTIN SUBUNIT P25"/>
    <property type="match status" value="1"/>
</dbReference>
<proteinExistence type="predicted"/>
<dbReference type="Proteomes" id="UP000037288">
    <property type="component" value="Unassembled WGS sequence"/>
</dbReference>
<dbReference type="InterPro" id="IPR011004">
    <property type="entry name" value="Trimer_LpxA-like_sf"/>
</dbReference>
<protein>
    <recommendedName>
        <fullName evidence="3">Anhydrase</fullName>
    </recommendedName>
</protein>
<dbReference type="RefSeq" id="WP_049717599.1">
    <property type="nucleotide sequence ID" value="NZ_LFXA01000013.1"/>
</dbReference>
<dbReference type="OrthoDB" id="9803036at2"/>
<keyword evidence="2" id="KW-1185">Reference proteome</keyword>
<dbReference type="InterPro" id="IPR047324">
    <property type="entry name" value="LbH_gamma_CA-like"/>
</dbReference>
<organism evidence="1 2">
    <name type="scientific">Streptomyces caatingaensis</name>
    <dbReference type="NCBI Taxonomy" id="1678637"/>
    <lineage>
        <taxon>Bacteria</taxon>
        <taxon>Bacillati</taxon>
        <taxon>Actinomycetota</taxon>
        <taxon>Actinomycetes</taxon>
        <taxon>Kitasatosporales</taxon>
        <taxon>Streptomycetaceae</taxon>
        <taxon>Streptomyces</taxon>
    </lineage>
</organism>
<dbReference type="STRING" id="1678637.AC230_19675"/>
<gene>
    <name evidence="1" type="ORF">AC230_19675</name>
</gene>
<dbReference type="InterPro" id="IPR050484">
    <property type="entry name" value="Transf_Hexapept/Carb_Anhydrase"/>
</dbReference>